<evidence type="ECO:0000256" key="1">
    <source>
        <dbReference type="ARBA" id="ARBA00009277"/>
    </source>
</evidence>
<dbReference type="PANTHER" id="PTHR35004">
    <property type="entry name" value="TRANSPOSASE RV3428C-RELATED"/>
    <property type="match status" value="1"/>
</dbReference>
<dbReference type="Pfam" id="PF00665">
    <property type="entry name" value="rve"/>
    <property type="match status" value="1"/>
</dbReference>
<gene>
    <name evidence="3" type="ORF">SAMN05444336_108134</name>
</gene>
<organism evidence="3 4">
    <name type="scientific">Albimonas donghaensis</name>
    <dbReference type="NCBI Taxonomy" id="356660"/>
    <lineage>
        <taxon>Bacteria</taxon>
        <taxon>Pseudomonadati</taxon>
        <taxon>Pseudomonadota</taxon>
        <taxon>Alphaproteobacteria</taxon>
        <taxon>Rhodobacterales</taxon>
        <taxon>Paracoccaceae</taxon>
        <taxon>Albimonas</taxon>
    </lineage>
</organism>
<dbReference type="STRING" id="356660.SAMN05444336_108134"/>
<dbReference type="NCBIfam" id="NF033546">
    <property type="entry name" value="transpos_IS21"/>
    <property type="match status" value="1"/>
</dbReference>
<proteinExistence type="inferred from homology"/>
<feature type="domain" description="Integrase catalytic" evidence="2">
    <location>
        <begin position="124"/>
        <end position="300"/>
    </location>
</feature>
<dbReference type="PANTHER" id="PTHR35004:SF7">
    <property type="entry name" value="INTEGRASE PROTEIN"/>
    <property type="match status" value="1"/>
</dbReference>
<dbReference type="InterPro" id="IPR001584">
    <property type="entry name" value="Integrase_cat-core"/>
</dbReference>
<sequence>MLVVETVAKIRRAYFVQGKGIKEICRELRLSRKVVRKAPRSDETAFSYQRSVQPQPKLGPWTDELDRLLAANVGRSARERVTLTRIFEDLRGLGYEGGYDAVRRYAASWRRRESAVTAAAFVPLSFDPGEAYQFDWSHEIVLIAGATVTIKVAHMRLCHSRMPFVRAYPRETQEMVFDAHDKAFAFFGGACTRGIYDNMKTAVDAIFVGRERAYNRRFQQMCGHYLVEPVACTPASGWEKGQVENQVGTVRQNFFAPRVRVKSLQELNDWLADRCTEWAKARPHPEIADKTIWEVFQEEQANLVPYRGPFDGFHAIPAAVSKTCLVRFDNNKYSVDASAVGRPVEIRAYAQRIELRQEGRIVGEHARAFGRGGTVYDPWHYVPVLARKPGALRNGVPFKDWELPASIQSIRRKLKAAPDGDRQMVRILSAALTDGLPAVEAACAEALEQGVHSADVMLNILARSRDTGPPPTIATPEALRLRRPPVADCARYDSLRRAR</sequence>
<keyword evidence="4" id="KW-1185">Reference proteome</keyword>
<reference evidence="3 4" key="1">
    <citation type="submission" date="2016-10" db="EMBL/GenBank/DDBJ databases">
        <authorList>
            <person name="de Groot N.N."/>
        </authorList>
    </citation>
    <scope>NUCLEOTIDE SEQUENCE [LARGE SCALE GENOMIC DNA]</scope>
    <source>
        <strain evidence="3 4">DSM 17890</strain>
    </source>
</reference>
<dbReference type="OrthoDB" id="2065409at2"/>
<dbReference type="EMBL" id="FNMZ01000008">
    <property type="protein sequence ID" value="SDX69495.1"/>
    <property type="molecule type" value="Genomic_DNA"/>
</dbReference>
<dbReference type="SUPFAM" id="SSF53098">
    <property type="entry name" value="Ribonuclease H-like"/>
    <property type="match status" value="1"/>
</dbReference>
<dbReference type="Proteomes" id="UP000199118">
    <property type="component" value="Unassembled WGS sequence"/>
</dbReference>
<accession>A0A1H3DSV7</accession>
<dbReference type="InterPro" id="IPR054353">
    <property type="entry name" value="IstA-like_C"/>
</dbReference>
<evidence type="ECO:0000259" key="2">
    <source>
        <dbReference type="PROSITE" id="PS50994"/>
    </source>
</evidence>
<protein>
    <submittedName>
        <fullName evidence="3">Transposase</fullName>
    </submittedName>
</protein>
<dbReference type="AlphaFoldDB" id="A0A1H3DSV7"/>
<dbReference type="GO" id="GO:0003676">
    <property type="term" value="F:nucleic acid binding"/>
    <property type="evidence" value="ECO:0007669"/>
    <property type="project" value="InterPro"/>
</dbReference>
<dbReference type="RefSeq" id="WP_092684269.1">
    <property type="nucleotide sequence ID" value="NZ_FNMZ01000008.1"/>
</dbReference>
<dbReference type="InterPro" id="IPR036397">
    <property type="entry name" value="RNaseH_sf"/>
</dbReference>
<name>A0A1H3DSV7_9RHOB</name>
<dbReference type="PROSITE" id="PS50994">
    <property type="entry name" value="INTEGRASE"/>
    <property type="match status" value="1"/>
</dbReference>
<dbReference type="GO" id="GO:0015074">
    <property type="term" value="P:DNA integration"/>
    <property type="evidence" value="ECO:0007669"/>
    <property type="project" value="InterPro"/>
</dbReference>
<evidence type="ECO:0000313" key="3">
    <source>
        <dbReference type="EMBL" id="SDX69495.1"/>
    </source>
</evidence>
<comment type="similarity">
    <text evidence="1">Belongs to the transposase IS21/IS408/IS1162 family.</text>
</comment>
<dbReference type="InterPro" id="IPR012337">
    <property type="entry name" value="RNaseH-like_sf"/>
</dbReference>
<dbReference type="Gene3D" id="3.30.420.10">
    <property type="entry name" value="Ribonuclease H-like superfamily/Ribonuclease H"/>
    <property type="match status" value="1"/>
</dbReference>
<dbReference type="Pfam" id="PF22483">
    <property type="entry name" value="Mu-transpos_C_2"/>
    <property type="match status" value="1"/>
</dbReference>
<evidence type="ECO:0000313" key="4">
    <source>
        <dbReference type="Proteomes" id="UP000199118"/>
    </source>
</evidence>